<feature type="domain" description="NADP-dependent oxidoreductase" evidence="6">
    <location>
        <begin position="17"/>
        <end position="302"/>
    </location>
</feature>
<dbReference type="PROSITE" id="PS00798">
    <property type="entry name" value="ALDOKETO_REDUCTASE_1"/>
    <property type="match status" value="1"/>
</dbReference>
<evidence type="ECO:0000256" key="4">
    <source>
        <dbReference type="PIRSR" id="PIRSR000097-2"/>
    </source>
</evidence>
<dbReference type="InterPro" id="IPR023210">
    <property type="entry name" value="NADP_OxRdtase_dom"/>
</dbReference>
<dbReference type="Pfam" id="PF00248">
    <property type="entry name" value="Aldo_ket_red"/>
    <property type="match status" value="1"/>
</dbReference>
<keyword evidence="8" id="KW-1185">Reference proteome</keyword>
<dbReference type="HOGENOM" id="CLU_023205_0_0_0"/>
<name>L0DCZ5_SINAD</name>
<dbReference type="GO" id="GO:0016491">
    <property type="term" value="F:oxidoreductase activity"/>
    <property type="evidence" value="ECO:0007669"/>
    <property type="project" value="UniProtKB-KW"/>
</dbReference>
<dbReference type="InterPro" id="IPR018170">
    <property type="entry name" value="Aldo/ket_reductase_CS"/>
</dbReference>
<evidence type="ECO:0000256" key="5">
    <source>
        <dbReference type="PIRSR" id="PIRSR000097-3"/>
    </source>
</evidence>
<proteinExistence type="inferred from homology"/>
<feature type="active site" description="Proton donor" evidence="3">
    <location>
        <position position="49"/>
    </location>
</feature>
<keyword evidence="2" id="KW-0560">Oxidoreductase</keyword>
<dbReference type="Gene3D" id="3.20.20.100">
    <property type="entry name" value="NADP-dependent oxidoreductase domain"/>
    <property type="match status" value="1"/>
</dbReference>
<dbReference type="STRING" id="886293.Sinac_2429"/>
<feature type="site" description="Lowers pKa of active site Tyr" evidence="5">
    <location>
        <position position="78"/>
    </location>
</feature>
<dbReference type="PROSITE" id="PS00062">
    <property type="entry name" value="ALDOKETO_REDUCTASE_2"/>
    <property type="match status" value="1"/>
</dbReference>
<dbReference type="AlphaFoldDB" id="L0DCZ5"/>
<dbReference type="OrthoDB" id="9804790at2"/>
<dbReference type="InterPro" id="IPR020471">
    <property type="entry name" value="AKR"/>
</dbReference>
<evidence type="ECO:0000313" key="8">
    <source>
        <dbReference type="Proteomes" id="UP000010798"/>
    </source>
</evidence>
<protein>
    <submittedName>
        <fullName evidence="7">Aldo/keto reductase, diketogulonate reductase</fullName>
    </submittedName>
</protein>
<dbReference type="PANTHER" id="PTHR11732">
    <property type="entry name" value="ALDO/KETO REDUCTASE"/>
    <property type="match status" value="1"/>
</dbReference>
<evidence type="ECO:0000256" key="2">
    <source>
        <dbReference type="ARBA" id="ARBA00023002"/>
    </source>
</evidence>
<dbReference type="RefSeq" id="WP_015245892.1">
    <property type="nucleotide sequence ID" value="NC_019892.1"/>
</dbReference>
<evidence type="ECO:0000259" key="6">
    <source>
        <dbReference type="Pfam" id="PF00248"/>
    </source>
</evidence>
<sequence length="326" mass="36951">MLTTIKLNSGDEMPLVGLGLWKIDRADAAGSVREALRNGYRHLDSACDYGNEVEVGEGIRQALAEGTCRRDELWVTSKLWNTYHAKEHVRPAVERSLRDLGLDSLDLYMIHFPIAMEYVPFERQYPPGWISDLAHPERGMKLAKVPRHEVWEAMEELVRSGLVRNIGICNYNTALLRDLLSYAKIRPAVLQVELHPYLTQEKLLRFCHEEGIAVTGFSPLGAPSYVPLGAASLEESVMEQQVVRDLAQRHGKTPAQVVLRWGVQRGTAIVPKTSKSERMVENRSIFDFALTDDEMRSISALNRNRRFNDPGVFCEAAFHTFCPIYE</sequence>
<reference evidence="7 8" key="1">
    <citation type="submission" date="2012-02" db="EMBL/GenBank/DDBJ databases">
        <title>Complete sequence of chromosome of Singulisphaera acidiphila DSM 18658.</title>
        <authorList>
            <consortium name="US DOE Joint Genome Institute (JGI-PGF)"/>
            <person name="Lucas S."/>
            <person name="Copeland A."/>
            <person name="Lapidus A."/>
            <person name="Glavina del Rio T."/>
            <person name="Dalin E."/>
            <person name="Tice H."/>
            <person name="Bruce D."/>
            <person name="Goodwin L."/>
            <person name="Pitluck S."/>
            <person name="Peters L."/>
            <person name="Ovchinnikova G."/>
            <person name="Chertkov O."/>
            <person name="Kyrpides N."/>
            <person name="Mavromatis K."/>
            <person name="Ivanova N."/>
            <person name="Brettin T."/>
            <person name="Detter J.C."/>
            <person name="Han C."/>
            <person name="Larimer F."/>
            <person name="Land M."/>
            <person name="Hauser L."/>
            <person name="Markowitz V."/>
            <person name="Cheng J.-F."/>
            <person name="Hugenholtz P."/>
            <person name="Woyke T."/>
            <person name="Wu D."/>
            <person name="Tindall B."/>
            <person name="Pomrenke H."/>
            <person name="Brambilla E."/>
            <person name="Klenk H.-P."/>
            <person name="Eisen J.A."/>
        </authorList>
    </citation>
    <scope>NUCLEOTIDE SEQUENCE [LARGE SCALE GENOMIC DNA]</scope>
    <source>
        <strain evidence="8">ATCC BAA-1392 / DSM 18658 / VKM B-2454 / MOB10</strain>
    </source>
</reference>
<comment type="similarity">
    <text evidence="1">Belongs to the aldo/keto reductase family.</text>
</comment>
<evidence type="ECO:0000313" key="7">
    <source>
        <dbReference type="EMBL" id="AGA26740.1"/>
    </source>
</evidence>
<evidence type="ECO:0000256" key="1">
    <source>
        <dbReference type="ARBA" id="ARBA00007905"/>
    </source>
</evidence>
<dbReference type="SUPFAM" id="SSF51430">
    <property type="entry name" value="NAD(P)-linked oxidoreductase"/>
    <property type="match status" value="1"/>
</dbReference>
<accession>L0DCZ5</accession>
<dbReference type="Proteomes" id="UP000010798">
    <property type="component" value="Chromosome"/>
</dbReference>
<gene>
    <name evidence="7" type="ordered locus">Sinac_2429</name>
</gene>
<dbReference type="EMBL" id="CP003364">
    <property type="protein sequence ID" value="AGA26740.1"/>
    <property type="molecule type" value="Genomic_DNA"/>
</dbReference>
<dbReference type="eggNOG" id="COG0656">
    <property type="taxonomic scope" value="Bacteria"/>
</dbReference>
<feature type="binding site" evidence="4">
    <location>
        <position position="111"/>
    </location>
    <ligand>
        <name>substrate</name>
    </ligand>
</feature>
<dbReference type="FunFam" id="3.20.20.100:FF:000007">
    <property type="entry name" value="NAD(P)H-dependent D-xylose reductase xyl1"/>
    <property type="match status" value="1"/>
</dbReference>
<dbReference type="KEGG" id="saci:Sinac_2429"/>
<dbReference type="PROSITE" id="PS00063">
    <property type="entry name" value="ALDOKETO_REDUCTASE_3"/>
    <property type="match status" value="1"/>
</dbReference>
<dbReference type="PIRSF" id="PIRSF000097">
    <property type="entry name" value="AKR"/>
    <property type="match status" value="1"/>
</dbReference>
<evidence type="ECO:0000256" key="3">
    <source>
        <dbReference type="PIRSR" id="PIRSR000097-1"/>
    </source>
</evidence>
<dbReference type="PRINTS" id="PR00069">
    <property type="entry name" value="ALDKETRDTASE"/>
</dbReference>
<dbReference type="InterPro" id="IPR036812">
    <property type="entry name" value="NAD(P)_OxRdtase_dom_sf"/>
</dbReference>
<organism evidence="7 8">
    <name type="scientific">Singulisphaera acidiphila (strain ATCC BAA-1392 / DSM 18658 / VKM B-2454 / MOB10)</name>
    <dbReference type="NCBI Taxonomy" id="886293"/>
    <lineage>
        <taxon>Bacteria</taxon>
        <taxon>Pseudomonadati</taxon>
        <taxon>Planctomycetota</taxon>
        <taxon>Planctomycetia</taxon>
        <taxon>Isosphaerales</taxon>
        <taxon>Isosphaeraceae</taxon>
        <taxon>Singulisphaera</taxon>
    </lineage>
</organism>